<keyword evidence="2" id="KW-0238">DNA-binding</keyword>
<evidence type="ECO:0000259" key="5">
    <source>
        <dbReference type="PROSITE" id="PS50987"/>
    </source>
</evidence>
<gene>
    <name evidence="6" type="ORF">A2557_01445</name>
</gene>
<name>A0A1F6GP80_9PROT</name>
<dbReference type="PROSITE" id="PS50206">
    <property type="entry name" value="RHODANESE_3"/>
    <property type="match status" value="1"/>
</dbReference>
<dbReference type="GO" id="GO:0003700">
    <property type="term" value="F:DNA-binding transcription factor activity"/>
    <property type="evidence" value="ECO:0007669"/>
    <property type="project" value="InterPro"/>
</dbReference>
<dbReference type="CDD" id="cd00090">
    <property type="entry name" value="HTH_ARSR"/>
    <property type="match status" value="1"/>
</dbReference>
<dbReference type="CDD" id="cd00158">
    <property type="entry name" value="RHOD"/>
    <property type="match status" value="1"/>
</dbReference>
<dbReference type="GO" id="GO:0003677">
    <property type="term" value="F:DNA binding"/>
    <property type="evidence" value="ECO:0007669"/>
    <property type="project" value="UniProtKB-KW"/>
</dbReference>
<dbReference type="InterPro" id="IPR036390">
    <property type="entry name" value="WH_DNA-bd_sf"/>
</dbReference>
<organism evidence="6 7">
    <name type="scientific">Candidatus Lambdaproteobacteria bacterium RIFOXYD2_FULL_56_26</name>
    <dbReference type="NCBI Taxonomy" id="1817773"/>
    <lineage>
        <taxon>Bacteria</taxon>
        <taxon>Pseudomonadati</taxon>
        <taxon>Pseudomonadota</taxon>
        <taxon>Candidatus Lambdaproteobacteria</taxon>
    </lineage>
</organism>
<dbReference type="SMART" id="SM00418">
    <property type="entry name" value="HTH_ARSR"/>
    <property type="match status" value="1"/>
</dbReference>
<dbReference type="SUPFAM" id="SSF46785">
    <property type="entry name" value="Winged helix' DNA-binding domain"/>
    <property type="match status" value="1"/>
</dbReference>
<dbReference type="Proteomes" id="UP000177583">
    <property type="component" value="Unassembled WGS sequence"/>
</dbReference>
<dbReference type="PANTHER" id="PTHR43132:SF8">
    <property type="entry name" value="HTH-TYPE TRANSCRIPTIONAL REGULATOR KMTR"/>
    <property type="match status" value="1"/>
</dbReference>
<evidence type="ECO:0000259" key="4">
    <source>
        <dbReference type="PROSITE" id="PS50206"/>
    </source>
</evidence>
<dbReference type="InterPro" id="IPR011991">
    <property type="entry name" value="ArsR-like_HTH"/>
</dbReference>
<dbReference type="Gene3D" id="1.10.10.10">
    <property type="entry name" value="Winged helix-like DNA-binding domain superfamily/Winged helix DNA-binding domain"/>
    <property type="match status" value="1"/>
</dbReference>
<evidence type="ECO:0000256" key="3">
    <source>
        <dbReference type="ARBA" id="ARBA00023163"/>
    </source>
</evidence>
<comment type="caution">
    <text evidence="6">The sequence shown here is derived from an EMBL/GenBank/DDBJ whole genome shotgun (WGS) entry which is preliminary data.</text>
</comment>
<evidence type="ECO:0000313" key="7">
    <source>
        <dbReference type="Proteomes" id="UP000177583"/>
    </source>
</evidence>
<dbReference type="NCBIfam" id="NF033788">
    <property type="entry name" value="HTH_metalloreg"/>
    <property type="match status" value="1"/>
</dbReference>
<proteinExistence type="predicted"/>
<feature type="domain" description="Rhodanese" evidence="4">
    <location>
        <begin position="129"/>
        <end position="218"/>
    </location>
</feature>
<dbReference type="InterPro" id="IPR036873">
    <property type="entry name" value="Rhodanese-like_dom_sf"/>
</dbReference>
<keyword evidence="3" id="KW-0804">Transcription</keyword>
<dbReference type="Pfam" id="PF00581">
    <property type="entry name" value="Rhodanese"/>
    <property type="match status" value="1"/>
</dbReference>
<dbReference type="Pfam" id="PF12840">
    <property type="entry name" value="HTH_20"/>
    <property type="match status" value="1"/>
</dbReference>
<dbReference type="EMBL" id="MFNF01000052">
    <property type="protein sequence ID" value="OGG99931.1"/>
    <property type="molecule type" value="Genomic_DNA"/>
</dbReference>
<accession>A0A1F6GP80</accession>
<dbReference type="SMART" id="SM00450">
    <property type="entry name" value="RHOD"/>
    <property type="match status" value="1"/>
</dbReference>
<keyword evidence="1" id="KW-0805">Transcription regulation</keyword>
<feature type="domain" description="HTH arsR-type" evidence="5">
    <location>
        <begin position="5"/>
        <end position="99"/>
    </location>
</feature>
<dbReference type="PANTHER" id="PTHR43132">
    <property type="entry name" value="ARSENICAL RESISTANCE OPERON REPRESSOR ARSR-RELATED"/>
    <property type="match status" value="1"/>
</dbReference>
<dbReference type="PROSITE" id="PS50987">
    <property type="entry name" value="HTH_ARSR_2"/>
    <property type="match status" value="1"/>
</dbReference>
<dbReference type="Gene3D" id="3.40.250.10">
    <property type="entry name" value="Rhodanese-like domain"/>
    <property type="match status" value="1"/>
</dbReference>
<evidence type="ECO:0000313" key="6">
    <source>
        <dbReference type="EMBL" id="OGG99931.1"/>
    </source>
</evidence>
<protein>
    <submittedName>
        <fullName evidence="6">ArsR family transcriptional regulator</fullName>
    </submittedName>
</protein>
<reference evidence="6 7" key="1">
    <citation type="journal article" date="2016" name="Nat. Commun.">
        <title>Thousands of microbial genomes shed light on interconnected biogeochemical processes in an aquifer system.</title>
        <authorList>
            <person name="Anantharaman K."/>
            <person name="Brown C.T."/>
            <person name="Hug L.A."/>
            <person name="Sharon I."/>
            <person name="Castelle C.J."/>
            <person name="Probst A.J."/>
            <person name="Thomas B.C."/>
            <person name="Singh A."/>
            <person name="Wilkins M.J."/>
            <person name="Karaoz U."/>
            <person name="Brodie E.L."/>
            <person name="Williams K.H."/>
            <person name="Hubbard S.S."/>
            <person name="Banfield J.F."/>
        </authorList>
    </citation>
    <scope>NUCLEOTIDE SEQUENCE [LARGE SCALE GENOMIC DNA]</scope>
</reference>
<dbReference type="SUPFAM" id="SSF52821">
    <property type="entry name" value="Rhodanese/Cell cycle control phosphatase"/>
    <property type="match status" value="1"/>
</dbReference>
<dbReference type="AlphaFoldDB" id="A0A1F6GP80"/>
<dbReference type="InterPro" id="IPR051011">
    <property type="entry name" value="Metal_resp_trans_reg"/>
</dbReference>
<dbReference type="InterPro" id="IPR001845">
    <property type="entry name" value="HTH_ArsR_DNA-bd_dom"/>
</dbReference>
<dbReference type="InterPro" id="IPR036388">
    <property type="entry name" value="WH-like_DNA-bd_sf"/>
</dbReference>
<evidence type="ECO:0000256" key="1">
    <source>
        <dbReference type="ARBA" id="ARBA00023015"/>
    </source>
</evidence>
<evidence type="ECO:0000256" key="2">
    <source>
        <dbReference type="ARBA" id="ARBA00023125"/>
    </source>
</evidence>
<dbReference type="InterPro" id="IPR001763">
    <property type="entry name" value="Rhodanese-like_dom"/>
</dbReference>
<sequence>MMADFKHLLYSQFAKIAKALAQAHRLELLDYLAQREHSVESLAKVSGLSYANCSQHLQQLKAVGLVTSRKRGQHVFYRIAHDLVLESLESLSKLARHNLAEVDRLIDQHLNARDSLEPLSSEELATRLKEDSVTLIDVRPADEYGAGHIAGAINVTLEQLADFIAQHQAGKEVIAYCRGPYCVLSYEAVQRLRAQGIASHRLADGYPEWYLAGLPVETDQGER</sequence>
<dbReference type="PRINTS" id="PR00778">
    <property type="entry name" value="HTHARSR"/>
</dbReference>